<feature type="transmembrane region" description="Helical" evidence="7">
    <location>
        <begin position="357"/>
        <end position="379"/>
    </location>
</feature>
<dbReference type="STRING" id="1235814.GCA_000613385_00714"/>
<dbReference type="AlphaFoldDB" id="A0A3L7YWK8"/>
<evidence type="ECO:0000256" key="7">
    <source>
        <dbReference type="SAM" id="Phobius"/>
    </source>
</evidence>
<feature type="transmembrane region" description="Helical" evidence="7">
    <location>
        <begin position="415"/>
        <end position="436"/>
    </location>
</feature>
<dbReference type="PANTHER" id="PTHR30250:SF10">
    <property type="entry name" value="LIPOPOLYSACCHARIDE BIOSYNTHESIS PROTEIN WZXC"/>
    <property type="match status" value="1"/>
</dbReference>
<reference evidence="8 9" key="1">
    <citation type="submission" date="2018-09" db="EMBL/GenBank/DDBJ databases">
        <title>Murine metabolic-syndrome-specific gut microbial biobank.</title>
        <authorList>
            <person name="Liu C."/>
        </authorList>
    </citation>
    <scope>NUCLEOTIDE SEQUENCE [LARGE SCALE GENOMIC DNA]</scope>
    <source>
        <strain evidence="8 9">0.1X-D8-26</strain>
    </source>
</reference>
<comment type="subcellular location">
    <subcellularLocation>
        <location evidence="1">Cell membrane</location>
        <topology evidence="1">Multi-pass membrane protein</topology>
    </subcellularLocation>
</comment>
<organism evidence="8 9">
    <name type="scientific">Bacteroides acidifaciens</name>
    <dbReference type="NCBI Taxonomy" id="85831"/>
    <lineage>
        <taxon>Bacteria</taxon>
        <taxon>Pseudomonadati</taxon>
        <taxon>Bacteroidota</taxon>
        <taxon>Bacteroidia</taxon>
        <taxon>Bacteroidales</taxon>
        <taxon>Bacteroidaceae</taxon>
        <taxon>Bacteroides</taxon>
    </lineage>
</organism>
<dbReference type="RefSeq" id="WP_121767195.1">
    <property type="nucleotide sequence ID" value="NZ_CAOMOF010000021.1"/>
</dbReference>
<dbReference type="PANTHER" id="PTHR30250">
    <property type="entry name" value="PST FAMILY PREDICTED COLANIC ACID TRANSPORTER"/>
    <property type="match status" value="1"/>
</dbReference>
<feature type="transmembrane region" description="Helical" evidence="7">
    <location>
        <begin position="385"/>
        <end position="403"/>
    </location>
</feature>
<feature type="transmembrane region" description="Helical" evidence="7">
    <location>
        <begin position="118"/>
        <end position="138"/>
    </location>
</feature>
<keyword evidence="3" id="KW-1003">Cell membrane</keyword>
<gene>
    <name evidence="8" type="ORF">D7Y07_17870</name>
</gene>
<evidence type="ECO:0000256" key="1">
    <source>
        <dbReference type="ARBA" id="ARBA00004651"/>
    </source>
</evidence>
<evidence type="ECO:0000313" key="9">
    <source>
        <dbReference type="Proteomes" id="UP000267159"/>
    </source>
</evidence>
<evidence type="ECO:0000256" key="2">
    <source>
        <dbReference type="ARBA" id="ARBA00007430"/>
    </source>
</evidence>
<feature type="transmembrane region" description="Helical" evidence="7">
    <location>
        <begin position="84"/>
        <end position="106"/>
    </location>
</feature>
<keyword evidence="6 7" id="KW-0472">Membrane</keyword>
<dbReference type="CDD" id="cd13127">
    <property type="entry name" value="MATE_tuaB_like"/>
    <property type="match status" value="1"/>
</dbReference>
<evidence type="ECO:0000256" key="6">
    <source>
        <dbReference type="ARBA" id="ARBA00023136"/>
    </source>
</evidence>
<feature type="transmembrane region" description="Helical" evidence="7">
    <location>
        <begin position="48"/>
        <end position="72"/>
    </location>
</feature>
<accession>A0A3L7YWK8</accession>
<feature type="transmembrane region" description="Helical" evidence="7">
    <location>
        <begin position="329"/>
        <end position="350"/>
    </location>
</feature>
<dbReference type="InterPro" id="IPR050833">
    <property type="entry name" value="Poly_Biosynth_Transport"/>
</dbReference>
<sequence length="482" mass="54121">MSEEQSLKQKTAKGLFWGGLSSSIQQLLGLIIGIIVTRMLSRADYGMIGMLAIFSSIASILQESGFIAALAIRTKVSDKDYNAVFWFSILCSTALYGLLYLSAPLIARYYSTPELIPLSRLAFLGFFISSFGIAPRAILFRNLRVKENAIISLTALVASGIASIILAANGFAYWGLAIQSIVYVAVVVLLNWYYAKWKPSFHIDFSPIKEMFGFSSKMLITNIFIAVNNNLFSVLLGKYYSKQSVGDFSQANKWNNMGHSLITGMINGVAQPVLANVANDPQRQLAVFRKMLRFTAFISFPAMFGLSIVSKEFIVITITDKWIESAQMMQLLCIWGAFVPVNNLLSNLIVSRGRSSIFMFNTITLSLLQIITACISYPYGINIMIYLFAAINILWMFVWRFFVSREIPLTLFTMLKDIAPYFLLSATLTTTAYYMTLGISNLYLSLIIKVVFVVSIYALVLWKMQSVIFLESIQFIRKKHKS</sequence>
<evidence type="ECO:0000256" key="3">
    <source>
        <dbReference type="ARBA" id="ARBA00022475"/>
    </source>
</evidence>
<evidence type="ECO:0000313" key="8">
    <source>
        <dbReference type="EMBL" id="RLT78702.1"/>
    </source>
</evidence>
<dbReference type="EMBL" id="RAZM01000088">
    <property type="protein sequence ID" value="RLT78702.1"/>
    <property type="molecule type" value="Genomic_DNA"/>
</dbReference>
<keyword evidence="5 7" id="KW-1133">Transmembrane helix</keyword>
<keyword evidence="4 7" id="KW-0812">Transmembrane</keyword>
<feature type="transmembrane region" description="Helical" evidence="7">
    <location>
        <begin position="442"/>
        <end position="462"/>
    </location>
</feature>
<feature type="transmembrane region" description="Helical" evidence="7">
    <location>
        <begin position="291"/>
        <end position="309"/>
    </location>
</feature>
<comment type="caution">
    <text evidence="8">The sequence shown here is derived from an EMBL/GenBank/DDBJ whole genome shotgun (WGS) entry which is preliminary data.</text>
</comment>
<evidence type="ECO:0000256" key="5">
    <source>
        <dbReference type="ARBA" id="ARBA00022989"/>
    </source>
</evidence>
<feature type="transmembrane region" description="Helical" evidence="7">
    <location>
        <begin position="15"/>
        <end position="36"/>
    </location>
</feature>
<evidence type="ECO:0000256" key="4">
    <source>
        <dbReference type="ARBA" id="ARBA00022692"/>
    </source>
</evidence>
<protein>
    <submittedName>
        <fullName evidence="8">Lipopolysaccharide biosynthesis protein</fullName>
    </submittedName>
</protein>
<dbReference type="GO" id="GO:0005886">
    <property type="term" value="C:plasma membrane"/>
    <property type="evidence" value="ECO:0007669"/>
    <property type="project" value="UniProtKB-SubCell"/>
</dbReference>
<feature type="transmembrane region" description="Helical" evidence="7">
    <location>
        <begin position="150"/>
        <end position="168"/>
    </location>
</feature>
<feature type="transmembrane region" description="Helical" evidence="7">
    <location>
        <begin position="174"/>
        <end position="194"/>
    </location>
</feature>
<dbReference type="Proteomes" id="UP000267159">
    <property type="component" value="Unassembled WGS sequence"/>
</dbReference>
<dbReference type="Pfam" id="PF13440">
    <property type="entry name" value="Polysacc_synt_3"/>
    <property type="match status" value="1"/>
</dbReference>
<comment type="similarity">
    <text evidence="2">Belongs to the polysaccharide synthase family.</text>
</comment>
<name>A0A3L7YWK8_9BACE</name>
<proteinExistence type="inferred from homology"/>